<evidence type="ECO:0000313" key="10">
    <source>
        <dbReference type="Proteomes" id="UP000445696"/>
    </source>
</evidence>
<evidence type="ECO:0000259" key="8">
    <source>
        <dbReference type="PROSITE" id="PS50929"/>
    </source>
</evidence>
<keyword evidence="2 6" id="KW-0812">Transmembrane</keyword>
<dbReference type="GO" id="GO:0005524">
    <property type="term" value="F:ATP binding"/>
    <property type="evidence" value="ECO:0007669"/>
    <property type="project" value="UniProtKB-KW"/>
</dbReference>
<feature type="domain" description="ABC transmembrane type-1" evidence="8">
    <location>
        <begin position="18"/>
        <end position="314"/>
    </location>
</feature>
<dbReference type="RefSeq" id="WP_161340629.1">
    <property type="nucleotide sequence ID" value="NZ_JBHSDG010000003.1"/>
</dbReference>
<dbReference type="PROSITE" id="PS50893">
    <property type="entry name" value="ABC_TRANSPORTER_2"/>
    <property type="match status" value="1"/>
</dbReference>
<reference evidence="9 10" key="1">
    <citation type="journal article" date="2014" name="Int. J. Syst. Evol. Microbiol.">
        <title>Sneathiella chungangensis sp. nov., isolated from a marine sand, and emended description of the genus Sneathiella.</title>
        <authorList>
            <person name="Siamphan C."/>
            <person name="Kim H."/>
            <person name="Lee J.S."/>
            <person name="Kim W."/>
        </authorList>
    </citation>
    <scope>NUCLEOTIDE SEQUENCE [LARGE SCALE GENOMIC DNA]</scope>
    <source>
        <strain evidence="9 10">KCTC 32476</strain>
    </source>
</reference>
<protein>
    <submittedName>
        <fullName evidence="9">ATP-binding cassette domain-containing protein</fullName>
    </submittedName>
</protein>
<dbReference type="SUPFAM" id="SSF90123">
    <property type="entry name" value="ABC transporter transmembrane region"/>
    <property type="match status" value="1"/>
</dbReference>
<dbReference type="Gene3D" id="3.40.50.300">
    <property type="entry name" value="P-loop containing nucleotide triphosphate hydrolases"/>
    <property type="match status" value="2"/>
</dbReference>
<dbReference type="SUPFAM" id="SSF52540">
    <property type="entry name" value="P-loop containing nucleoside triphosphate hydrolases"/>
    <property type="match status" value="1"/>
</dbReference>
<evidence type="ECO:0000256" key="2">
    <source>
        <dbReference type="ARBA" id="ARBA00022692"/>
    </source>
</evidence>
<dbReference type="AlphaFoldDB" id="A0A845MJD6"/>
<dbReference type="PANTHER" id="PTHR43394">
    <property type="entry name" value="ATP-DEPENDENT PERMEASE MDL1, MITOCHONDRIAL"/>
    <property type="match status" value="1"/>
</dbReference>
<evidence type="ECO:0000313" key="9">
    <source>
        <dbReference type="EMBL" id="MZR24173.1"/>
    </source>
</evidence>
<dbReference type="InterPro" id="IPR011527">
    <property type="entry name" value="ABC1_TM_dom"/>
</dbReference>
<dbReference type="InterPro" id="IPR003439">
    <property type="entry name" value="ABC_transporter-like_ATP-bd"/>
</dbReference>
<accession>A0A845MJD6</accession>
<evidence type="ECO:0000256" key="6">
    <source>
        <dbReference type="SAM" id="Phobius"/>
    </source>
</evidence>
<dbReference type="PROSITE" id="PS50929">
    <property type="entry name" value="ABC_TM1F"/>
    <property type="match status" value="1"/>
</dbReference>
<dbReference type="InterPro" id="IPR027417">
    <property type="entry name" value="P-loop_NTPase"/>
</dbReference>
<dbReference type="Proteomes" id="UP000445696">
    <property type="component" value="Unassembled WGS sequence"/>
</dbReference>
<evidence type="ECO:0000259" key="7">
    <source>
        <dbReference type="PROSITE" id="PS50893"/>
    </source>
</evidence>
<proteinExistence type="predicted"/>
<dbReference type="GO" id="GO:0016887">
    <property type="term" value="F:ATP hydrolysis activity"/>
    <property type="evidence" value="ECO:0007669"/>
    <property type="project" value="InterPro"/>
</dbReference>
<dbReference type="PANTHER" id="PTHR43394:SF1">
    <property type="entry name" value="ATP-BINDING CASSETTE SUB-FAMILY B MEMBER 10, MITOCHONDRIAL"/>
    <property type="match status" value="1"/>
</dbReference>
<keyword evidence="9" id="KW-0067">ATP-binding</keyword>
<keyword evidence="10" id="KW-1185">Reference proteome</keyword>
<dbReference type="Gene3D" id="1.20.1560.10">
    <property type="entry name" value="ABC transporter type 1, transmembrane domain"/>
    <property type="match status" value="1"/>
</dbReference>
<dbReference type="EMBL" id="WTVA01000015">
    <property type="protein sequence ID" value="MZR24173.1"/>
    <property type="molecule type" value="Genomic_DNA"/>
</dbReference>
<organism evidence="9 10">
    <name type="scientific">Sneathiella chungangensis</name>
    <dbReference type="NCBI Taxonomy" id="1418234"/>
    <lineage>
        <taxon>Bacteria</taxon>
        <taxon>Pseudomonadati</taxon>
        <taxon>Pseudomonadota</taxon>
        <taxon>Alphaproteobacteria</taxon>
        <taxon>Sneathiellales</taxon>
        <taxon>Sneathiellaceae</taxon>
        <taxon>Sneathiella</taxon>
    </lineage>
</organism>
<dbReference type="OrthoDB" id="9760920at2"/>
<keyword evidence="9" id="KW-0547">Nucleotide-binding</keyword>
<dbReference type="CDD" id="cd07346">
    <property type="entry name" value="ABC_6TM_exporters"/>
    <property type="match status" value="1"/>
</dbReference>
<dbReference type="InterPro" id="IPR036640">
    <property type="entry name" value="ABC1_TM_sf"/>
</dbReference>
<evidence type="ECO:0000256" key="3">
    <source>
        <dbReference type="ARBA" id="ARBA00022989"/>
    </source>
</evidence>
<dbReference type="Pfam" id="PF00005">
    <property type="entry name" value="ABC_tran"/>
    <property type="match status" value="1"/>
</dbReference>
<feature type="transmembrane region" description="Helical" evidence="6">
    <location>
        <begin position="156"/>
        <end position="181"/>
    </location>
</feature>
<keyword evidence="3 6" id="KW-1133">Transmembrane helix</keyword>
<comment type="caution">
    <text evidence="9">The sequence shown here is derived from an EMBL/GenBank/DDBJ whole genome shotgun (WGS) entry which is preliminary data.</text>
</comment>
<keyword evidence="4 6" id="KW-0472">Membrane</keyword>
<feature type="transmembrane region" description="Helical" evidence="6">
    <location>
        <begin position="18"/>
        <end position="35"/>
    </location>
</feature>
<feature type="transmembrane region" description="Helical" evidence="6">
    <location>
        <begin position="67"/>
        <end position="85"/>
    </location>
</feature>
<evidence type="ECO:0000256" key="1">
    <source>
        <dbReference type="ARBA" id="ARBA00004651"/>
    </source>
</evidence>
<gene>
    <name evidence="9" type="ORF">GQF03_17700</name>
</gene>
<dbReference type="Pfam" id="PF00664">
    <property type="entry name" value="ABC_membrane"/>
    <property type="match status" value="1"/>
</dbReference>
<dbReference type="GO" id="GO:0005886">
    <property type="term" value="C:plasma membrane"/>
    <property type="evidence" value="ECO:0007669"/>
    <property type="project" value="UniProtKB-SubCell"/>
</dbReference>
<dbReference type="InterPro" id="IPR039421">
    <property type="entry name" value="Type_1_exporter"/>
</dbReference>
<comment type="subcellular location">
    <subcellularLocation>
        <location evidence="1">Cell membrane</location>
        <topology evidence="1">Multi-pass membrane protein</topology>
    </subcellularLocation>
</comment>
<evidence type="ECO:0000256" key="5">
    <source>
        <dbReference type="SAM" id="MobiDB-lite"/>
    </source>
</evidence>
<sequence length="884" mass="99696">MEHSIYKYILRYSKKQQIILTLMSILSFPALYYYLELPKIIINQAIQADDIAFPVEYVGVEFDQTDFLYLTVGLFLLMVIVNQAFKYVINVYQGITGEQMLRRLRYELYCRILRFPLPTFKKKSAGEIIPMITGEVEPLGGFIGEAFALPIFQGGYLVVIVSFLVVQNWIMAVAAIALYPLQAYFIPILQKKVNLLGKTRVRLVRVLSDQLGESVSGVEEVHAHDGSNFMRANFSNQLDKIYVVRYRIYLLKFVIKFLNNFIQQLGPFFFYAIGGTMVINGTLEVGTLVAAIGAHKEMAAPWKELLAYYQRREDARIKYEQVVEQFEPAGMRDEDNQLIEPEEIPVLTGEFVAGNVELSDDTGNKILDGLSTRFRLDERIAVIGPAGSGREALTHVLSRLIDPDRGRLTAGKINLVTAPEAIVGRKISYVGQHGYVFNTTLGENLFFGLKHRPLHEKSYEGEEAEEREAYIKNAQITGNSADDIEADWHDYALAGVKNKEELNARALEVLEMVDLSEDVYRLGLRSTIDPKEAPETAELVLNARRRFFEKIETDPSLKNMIEAFEQDSYNTNASVAENLLFGTPVGDDFDLDRMAENKYVQKIIEEAGLTETFLKMGYQVATLMIELFADLPPDHEFFQLYGFISSDDLPEYQAMLSRIDSERLDSLKEEDRLRFMSLPFKVIPSRHRLGVLTDDIEEKIVAARHRFAEELPPHLKDSVAFFDADAYNPATNLQDNILFGKIAFGYAQAAEKIGAVLADVVQEMSLRSAIIAVGLNFAVGSAGARLNATQRQKLCIARAIIKKPDVLILNQATSSFDTATQTRLMKNILEEFEGRCLIWSLDHAEKTAGFDHVLVMRSGRVVEQGNPEKLKQGSGPFKEMLSAS</sequence>
<dbReference type="GO" id="GO:0015421">
    <property type="term" value="F:ABC-type oligopeptide transporter activity"/>
    <property type="evidence" value="ECO:0007669"/>
    <property type="project" value="TreeGrafter"/>
</dbReference>
<feature type="region of interest" description="Disordered" evidence="5">
    <location>
        <begin position="865"/>
        <end position="884"/>
    </location>
</feature>
<feature type="domain" description="ABC transporter" evidence="7">
    <location>
        <begin position="351"/>
        <end position="883"/>
    </location>
</feature>
<name>A0A845MJD6_9PROT</name>
<evidence type="ECO:0000256" key="4">
    <source>
        <dbReference type="ARBA" id="ARBA00023136"/>
    </source>
</evidence>